<dbReference type="Proteomes" id="UP000829196">
    <property type="component" value="Unassembled WGS sequence"/>
</dbReference>
<proteinExistence type="predicted"/>
<gene>
    <name evidence="1" type="ORF">KFK09_029151</name>
</gene>
<protein>
    <submittedName>
        <fullName evidence="1">Uncharacterized protein</fullName>
    </submittedName>
</protein>
<name>A0A8T3A5G4_DENNO</name>
<dbReference type="AlphaFoldDB" id="A0A8T3A5G4"/>
<sequence>MADPELDYVFSYAEQGNINIVHSSFFDFNPEIDNSIEEYMDRIIFTLLEAIDEQLANVQWQIILGQQG</sequence>
<reference evidence="1" key="1">
    <citation type="journal article" date="2022" name="Front. Genet.">
        <title>Chromosome-Scale Assembly of the Dendrobium nobile Genome Provides Insights Into the Molecular Mechanism of the Biosynthesis of the Medicinal Active Ingredient of Dendrobium.</title>
        <authorList>
            <person name="Xu Q."/>
            <person name="Niu S.-C."/>
            <person name="Li K.-L."/>
            <person name="Zheng P.-J."/>
            <person name="Zhang X.-J."/>
            <person name="Jia Y."/>
            <person name="Liu Y."/>
            <person name="Niu Y.-X."/>
            <person name="Yu L.-H."/>
            <person name="Chen D.-F."/>
            <person name="Zhang G.-Q."/>
        </authorList>
    </citation>
    <scope>NUCLEOTIDE SEQUENCE</scope>
    <source>
        <tissue evidence="1">Leaf</tissue>
    </source>
</reference>
<evidence type="ECO:0000313" key="1">
    <source>
        <dbReference type="EMBL" id="KAI0489309.1"/>
    </source>
</evidence>
<evidence type="ECO:0000313" key="2">
    <source>
        <dbReference type="Proteomes" id="UP000829196"/>
    </source>
</evidence>
<keyword evidence="2" id="KW-1185">Reference proteome</keyword>
<organism evidence="1 2">
    <name type="scientific">Dendrobium nobile</name>
    <name type="common">Orchid</name>
    <dbReference type="NCBI Taxonomy" id="94219"/>
    <lineage>
        <taxon>Eukaryota</taxon>
        <taxon>Viridiplantae</taxon>
        <taxon>Streptophyta</taxon>
        <taxon>Embryophyta</taxon>
        <taxon>Tracheophyta</taxon>
        <taxon>Spermatophyta</taxon>
        <taxon>Magnoliopsida</taxon>
        <taxon>Liliopsida</taxon>
        <taxon>Asparagales</taxon>
        <taxon>Orchidaceae</taxon>
        <taxon>Epidendroideae</taxon>
        <taxon>Malaxideae</taxon>
        <taxon>Dendrobiinae</taxon>
        <taxon>Dendrobium</taxon>
    </lineage>
</organism>
<dbReference type="SMR" id="A0A8T3A5G4"/>
<comment type="caution">
    <text evidence="1">The sequence shown here is derived from an EMBL/GenBank/DDBJ whole genome shotgun (WGS) entry which is preliminary data.</text>
</comment>
<accession>A0A8T3A5G4</accession>
<dbReference type="EMBL" id="JAGYWB010000019">
    <property type="protein sequence ID" value="KAI0489309.1"/>
    <property type="molecule type" value="Genomic_DNA"/>
</dbReference>